<keyword evidence="3" id="KW-1185">Reference proteome</keyword>
<dbReference type="EMBL" id="FXAZ01000003">
    <property type="protein sequence ID" value="SMG42928.1"/>
    <property type="molecule type" value="Genomic_DNA"/>
</dbReference>
<feature type="transmembrane region" description="Helical" evidence="1">
    <location>
        <begin position="15"/>
        <end position="34"/>
    </location>
</feature>
<dbReference type="AlphaFoldDB" id="A0A1X7KQ65"/>
<evidence type="ECO:0000256" key="1">
    <source>
        <dbReference type="SAM" id="Phobius"/>
    </source>
</evidence>
<dbReference type="GO" id="GO:0005886">
    <property type="term" value="C:plasma membrane"/>
    <property type="evidence" value="ECO:0007669"/>
    <property type="project" value="UniProtKB-SubCell"/>
</dbReference>
<dbReference type="RefSeq" id="WP_085494737.1">
    <property type="nucleotide sequence ID" value="NZ_FXAZ01000003.1"/>
</dbReference>
<proteinExistence type="predicted"/>
<name>A0A1X7KQ65_9BACL</name>
<organism evidence="2 3">
    <name type="scientific">Paenibacillus aquistagni</name>
    <dbReference type="NCBI Taxonomy" id="1852522"/>
    <lineage>
        <taxon>Bacteria</taxon>
        <taxon>Bacillati</taxon>
        <taxon>Bacillota</taxon>
        <taxon>Bacilli</taxon>
        <taxon>Bacillales</taxon>
        <taxon>Paenibacillaceae</taxon>
        <taxon>Paenibacillus</taxon>
    </lineage>
</organism>
<evidence type="ECO:0000313" key="2">
    <source>
        <dbReference type="EMBL" id="SMG42928.1"/>
    </source>
</evidence>
<keyword evidence="1" id="KW-0472">Membrane</keyword>
<evidence type="ECO:0000313" key="3">
    <source>
        <dbReference type="Proteomes" id="UP000193834"/>
    </source>
</evidence>
<dbReference type="STRING" id="1852522.SAMN06295960_2550"/>
<dbReference type="Proteomes" id="UP000193834">
    <property type="component" value="Unassembled WGS sequence"/>
</dbReference>
<feature type="transmembrane region" description="Helical" evidence="1">
    <location>
        <begin position="73"/>
        <end position="98"/>
    </location>
</feature>
<feature type="transmembrane region" description="Helical" evidence="1">
    <location>
        <begin position="124"/>
        <end position="147"/>
    </location>
</feature>
<gene>
    <name evidence="2" type="ORF">SAMN06295960_2550</name>
</gene>
<keyword evidence="1" id="KW-0812">Transmembrane</keyword>
<feature type="transmembrane region" description="Helical" evidence="1">
    <location>
        <begin position="159"/>
        <end position="184"/>
    </location>
</feature>
<reference evidence="2 3" key="1">
    <citation type="submission" date="2017-04" db="EMBL/GenBank/DDBJ databases">
        <authorList>
            <person name="Afonso C.L."/>
            <person name="Miller P.J."/>
            <person name="Scott M.A."/>
            <person name="Spackman E."/>
            <person name="Goraichik I."/>
            <person name="Dimitrov K.M."/>
            <person name="Suarez D.L."/>
            <person name="Swayne D.E."/>
        </authorList>
    </citation>
    <scope>NUCLEOTIDE SEQUENCE [LARGE SCALE GENOMIC DNA]</scope>
    <source>
        <strain evidence="2 3">11</strain>
    </source>
</reference>
<dbReference type="OrthoDB" id="9800309at2"/>
<sequence length="267" mass="28881">MNIFWREMKAQRKSLIIWCVGMVFLLIAGMSKYATLSVPGESQTLNELMADMPKSLQAIFGVGSLDLSTVSGYYGVLFLYIAMMATIHAGMLGATIIAKEERDKTAEFLLVKPITRSMMLTSKLAAALVGVVILNGVTSIGSLMAVQSYSNGENVNQDIMLLMGGLFILQLLFMLLGSAVASLLKLPKRAAGLTSGLLLLTFFISVVIDISGNLDALKFLTPFKYFDAKTVLEAGSLSMGYMLLSLALMVLALVGTYVGYNKRDLKV</sequence>
<keyword evidence="1" id="KW-1133">Transmembrane helix</keyword>
<protein>
    <submittedName>
        <fullName evidence="2">ABC-2 type transport system permease protein</fullName>
    </submittedName>
</protein>
<feature type="transmembrane region" description="Helical" evidence="1">
    <location>
        <begin position="240"/>
        <end position="260"/>
    </location>
</feature>
<dbReference type="Pfam" id="PF12679">
    <property type="entry name" value="ABC2_membrane_2"/>
    <property type="match status" value="1"/>
</dbReference>
<dbReference type="GO" id="GO:0140359">
    <property type="term" value="F:ABC-type transporter activity"/>
    <property type="evidence" value="ECO:0007669"/>
    <property type="project" value="InterPro"/>
</dbReference>
<accession>A0A1X7KQ65</accession>
<dbReference type="PANTHER" id="PTHR37305">
    <property type="entry name" value="INTEGRAL MEMBRANE PROTEIN-RELATED"/>
    <property type="match status" value="1"/>
</dbReference>
<dbReference type="PANTHER" id="PTHR37305:SF1">
    <property type="entry name" value="MEMBRANE PROTEIN"/>
    <property type="match status" value="1"/>
</dbReference>
<feature type="transmembrane region" description="Helical" evidence="1">
    <location>
        <begin position="196"/>
        <end position="220"/>
    </location>
</feature>